<reference evidence="3" key="1">
    <citation type="submission" date="2009-02" db="EMBL/GenBank/DDBJ databases">
        <authorList>
            <person name="Fulton L."/>
            <person name="Clifton S."/>
            <person name="Fulton B."/>
            <person name="Xu J."/>
            <person name="Minx P."/>
            <person name="Pepin K.H."/>
            <person name="Johnson M."/>
            <person name="Bhonagiri V."/>
            <person name="Nash W.E."/>
            <person name="Mardis E.R."/>
            <person name="Wilson R.K."/>
        </authorList>
    </citation>
    <scope>NUCLEOTIDE SEQUENCE [LARGE SCALE GENOMIC DNA]</scope>
    <source>
        <strain evidence="3">DSM 15053</strain>
    </source>
</reference>
<dbReference type="GO" id="GO:0016491">
    <property type="term" value="F:oxidoreductase activity"/>
    <property type="evidence" value="ECO:0007669"/>
    <property type="project" value="UniProtKB-KW"/>
</dbReference>
<dbReference type="SUPFAM" id="SSF51735">
    <property type="entry name" value="NAD(P)-binding Rossmann-fold domains"/>
    <property type="match status" value="1"/>
</dbReference>
<dbReference type="Gene3D" id="3.40.50.720">
    <property type="entry name" value="NAD(P)-binding Rossmann-like Domain"/>
    <property type="match status" value="1"/>
</dbReference>
<keyword evidence="2" id="KW-0560">Oxidoreductase</keyword>
<name>C0BXQ5_9FIRM</name>
<dbReference type="PRINTS" id="PR00081">
    <property type="entry name" value="GDHRDH"/>
</dbReference>
<dbReference type="GO" id="GO:0008206">
    <property type="term" value="P:bile acid metabolic process"/>
    <property type="evidence" value="ECO:0007669"/>
    <property type="project" value="UniProtKB-ARBA"/>
</dbReference>
<gene>
    <name evidence="3" type="ORF">CLOHYLEM_04592</name>
</gene>
<dbReference type="PANTHER" id="PTHR42820">
    <property type="entry name" value="SHORT-CHAIN DEHYDROGENASE REDUCTASE"/>
    <property type="match status" value="1"/>
</dbReference>
<evidence type="ECO:0000313" key="4">
    <source>
        <dbReference type="Proteomes" id="UP000004893"/>
    </source>
</evidence>
<dbReference type="PRINTS" id="PR00080">
    <property type="entry name" value="SDRFAMILY"/>
</dbReference>
<dbReference type="Proteomes" id="UP000004893">
    <property type="component" value="Unassembled WGS sequence"/>
</dbReference>
<comment type="caution">
    <text evidence="3">The sequence shown here is derived from an EMBL/GenBank/DDBJ whole genome shotgun (WGS) entry which is preliminary data.</text>
</comment>
<comment type="similarity">
    <text evidence="1">Belongs to the short-chain dehydrogenases/reductases (SDR) family.</text>
</comment>
<dbReference type="CDD" id="cd05233">
    <property type="entry name" value="SDR_c"/>
    <property type="match status" value="1"/>
</dbReference>
<dbReference type="HOGENOM" id="CLU_010194_1_0_9"/>
<dbReference type="PROSITE" id="PS00061">
    <property type="entry name" value="ADH_SHORT"/>
    <property type="match status" value="1"/>
</dbReference>
<protein>
    <submittedName>
        <fullName evidence="3">Oxidoreductase, short chain dehydrogenase/reductase family protein</fullName>
    </submittedName>
</protein>
<accession>C0BXQ5</accession>
<dbReference type="EMBL" id="ABYI02000012">
    <property type="protein sequence ID" value="EEG75362.1"/>
    <property type="molecule type" value="Genomic_DNA"/>
</dbReference>
<dbReference type="OrthoDB" id="9803333at2"/>
<evidence type="ECO:0000313" key="3">
    <source>
        <dbReference type="EMBL" id="EEG75362.1"/>
    </source>
</evidence>
<organism evidence="3 4">
    <name type="scientific">[Clostridium] hylemonae DSM 15053</name>
    <dbReference type="NCBI Taxonomy" id="553973"/>
    <lineage>
        <taxon>Bacteria</taxon>
        <taxon>Bacillati</taxon>
        <taxon>Bacillota</taxon>
        <taxon>Clostridia</taxon>
        <taxon>Lachnospirales</taxon>
        <taxon>Lachnospiraceae</taxon>
    </lineage>
</organism>
<evidence type="ECO:0000256" key="1">
    <source>
        <dbReference type="ARBA" id="ARBA00006484"/>
    </source>
</evidence>
<dbReference type="InterPro" id="IPR036291">
    <property type="entry name" value="NAD(P)-bd_dom_sf"/>
</dbReference>
<proteinExistence type="inferred from homology"/>
<dbReference type="AlphaFoldDB" id="C0BXQ5"/>
<dbReference type="InterPro" id="IPR020904">
    <property type="entry name" value="Sc_DH/Rdtase_CS"/>
</dbReference>
<keyword evidence="4" id="KW-1185">Reference proteome</keyword>
<dbReference type="RefSeq" id="WP_006441925.1">
    <property type="nucleotide sequence ID" value="NZ_CP036524.1"/>
</dbReference>
<dbReference type="Pfam" id="PF13561">
    <property type="entry name" value="adh_short_C2"/>
    <property type="match status" value="1"/>
</dbReference>
<sequence length="277" mass="29277">MGRVDGKTAVITGGGSGFGQASVLTFAGEGANVVVVDISEANGTQVTEKVKASGGEAVFVKADVTSEKDWENVRDTALKTYGQIDILFNNAGICLMPENADIAHVDMSIFDRTMDINVRGVWLGVRTMAEELVKSKGYIVNTASVAAFKGPLGAAAYATSKGAVVAMTYAIANELGLWGVRCNCISPYAADTPIGANVPVEMVRKARTGNPLYTTIDPYDVAKTALFLTSGECRCINGSNYFVDAGAVTMTQPCSIKDFVDANAKYYEGAECTHTFE</sequence>
<dbReference type="InterPro" id="IPR002347">
    <property type="entry name" value="SDR_fam"/>
</dbReference>
<dbReference type="PANTHER" id="PTHR42820:SF1">
    <property type="entry name" value="SHORT-CHAIN DEHYDROGENASE_REDUCTASE FAMILY PROTEIN"/>
    <property type="match status" value="1"/>
</dbReference>
<dbReference type="eggNOG" id="COG1028">
    <property type="taxonomic scope" value="Bacteria"/>
</dbReference>
<dbReference type="FunFam" id="3.40.50.720:FF:000084">
    <property type="entry name" value="Short-chain dehydrogenase reductase"/>
    <property type="match status" value="1"/>
</dbReference>
<evidence type="ECO:0000256" key="2">
    <source>
        <dbReference type="ARBA" id="ARBA00023002"/>
    </source>
</evidence>
<dbReference type="STRING" id="553973.CLOHYLEM_04592"/>
<reference evidence="3" key="2">
    <citation type="submission" date="2013-06" db="EMBL/GenBank/DDBJ databases">
        <title>Draft genome sequence of Clostridium hylemonae (DSM 15053).</title>
        <authorList>
            <person name="Sudarsanam P."/>
            <person name="Ley R."/>
            <person name="Guruge J."/>
            <person name="Turnbaugh P.J."/>
            <person name="Mahowald M."/>
            <person name="Liep D."/>
            <person name="Gordon J."/>
        </authorList>
    </citation>
    <scope>NUCLEOTIDE SEQUENCE</scope>
    <source>
        <strain evidence="3">DSM 15053</strain>
    </source>
</reference>